<dbReference type="AlphaFoldDB" id="A0A443S284"/>
<protein>
    <submittedName>
        <fullName evidence="1">Beat protein-like protein</fullName>
    </submittedName>
</protein>
<keyword evidence="2" id="KW-1185">Reference proteome</keyword>
<dbReference type="Proteomes" id="UP000288716">
    <property type="component" value="Unassembled WGS sequence"/>
</dbReference>
<dbReference type="OrthoDB" id="6343941at2759"/>
<organism evidence="1 2">
    <name type="scientific">Leptotrombidium deliense</name>
    <dbReference type="NCBI Taxonomy" id="299467"/>
    <lineage>
        <taxon>Eukaryota</taxon>
        <taxon>Metazoa</taxon>
        <taxon>Ecdysozoa</taxon>
        <taxon>Arthropoda</taxon>
        <taxon>Chelicerata</taxon>
        <taxon>Arachnida</taxon>
        <taxon>Acari</taxon>
        <taxon>Acariformes</taxon>
        <taxon>Trombidiformes</taxon>
        <taxon>Prostigmata</taxon>
        <taxon>Anystina</taxon>
        <taxon>Parasitengona</taxon>
        <taxon>Trombiculoidea</taxon>
        <taxon>Trombiculidae</taxon>
        <taxon>Leptotrombidium</taxon>
    </lineage>
</organism>
<evidence type="ECO:0000313" key="1">
    <source>
        <dbReference type="EMBL" id="RWS21626.1"/>
    </source>
</evidence>
<evidence type="ECO:0000313" key="2">
    <source>
        <dbReference type="Proteomes" id="UP000288716"/>
    </source>
</evidence>
<name>A0A443S284_9ACAR</name>
<proteinExistence type="predicted"/>
<dbReference type="VEuPathDB" id="VectorBase:LDEU010414"/>
<accession>A0A443S284</accession>
<sequence>MLINFIVYNLIHVIATVNVEHKIKTVLLIMHKIEVPEKAIVGQSYQFKYVFDLEGHELHSVRWYKNESEFLRFEPNRTPKFKI</sequence>
<reference evidence="1 2" key="1">
    <citation type="journal article" date="2018" name="Gigascience">
        <title>Genomes of trombidid mites reveal novel predicted allergens and laterally-transferred genes associated with secondary metabolism.</title>
        <authorList>
            <person name="Dong X."/>
            <person name="Chaisiri K."/>
            <person name="Xia D."/>
            <person name="Armstrong S.D."/>
            <person name="Fang Y."/>
            <person name="Donnelly M.J."/>
            <person name="Kadowaki T."/>
            <person name="McGarry J.W."/>
            <person name="Darby A.C."/>
            <person name="Makepeace B.L."/>
        </authorList>
    </citation>
    <scope>NUCLEOTIDE SEQUENCE [LARGE SCALE GENOMIC DNA]</scope>
    <source>
        <strain evidence="1">UoL-UT</strain>
    </source>
</reference>
<gene>
    <name evidence="1" type="ORF">B4U80_08211</name>
</gene>
<comment type="caution">
    <text evidence="1">The sequence shown here is derived from an EMBL/GenBank/DDBJ whole genome shotgun (WGS) entry which is preliminary data.</text>
</comment>
<dbReference type="EMBL" id="NCKV01011484">
    <property type="protein sequence ID" value="RWS21626.1"/>
    <property type="molecule type" value="Genomic_DNA"/>
</dbReference>